<evidence type="ECO:0000256" key="1">
    <source>
        <dbReference type="SAM" id="MobiDB-lite"/>
    </source>
</evidence>
<reference evidence="2 3" key="1">
    <citation type="submission" date="2016-04" db="EMBL/GenBank/DDBJ databases">
        <title>A degradative enzymes factory behind the ericoid mycorrhizal symbiosis.</title>
        <authorList>
            <consortium name="DOE Joint Genome Institute"/>
            <person name="Martino E."/>
            <person name="Morin E."/>
            <person name="Grelet G."/>
            <person name="Kuo A."/>
            <person name="Kohler A."/>
            <person name="Daghino S."/>
            <person name="Barry K."/>
            <person name="Choi C."/>
            <person name="Cichocki N."/>
            <person name="Clum A."/>
            <person name="Copeland A."/>
            <person name="Hainaut M."/>
            <person name="Haridas S."/>
            <person name="Labutti K."/>
            <person name="Lindquist E."/>
            <person name="Lipzen A."/>
            <person name="Khouja H.-R."/>
            <person name="Murat C."/>
            <person name="Ohm R."/>
            <person name="Olson A."/>
            <person name="Spatafora J."/>
            <person name="Veneault-Fourrey C."/>
            <person name="Henrissat B."/>
            <person name="Grigoriev I."/>
            <person name="Martin F."/>
            <person name="Perotto S."/>
        </authorList>
    </citation>
    <scope>NUCLEOTIDE SEQUENCE [LARGE SCALE GENOMIC DNA]</scope>
    <source>
        <strain evidence="2 3">E</strain>
    </source>
</reference>
<proteinExistence type="predicted"/>
<organism evidence="2 3">
    <name type="scientific">Hyaloscypha bicolor E</name>
    <dbReference type="NCBI Taxonomy" id="1095630"/>
    <lineage>
        <taxon>Eukaryota</taxon>
        <taxon>Fungi</taxon>
        <taxon>Dikarya</taxon>
        <taxon>Ascomycota</taxon>
        <taxon>Pezizomycotina</taxon>
        <taxon>Leotiomycetes</taxon>
        <taxon>Helotiales</taxon>
        <taxon>Hyaloscyphaceae</taxon>
        <taxon>Hyaloscypha</taxon>
        <taxon>Hyaloscypha bicolor</taxon>
    </lineage>
</organism>
<protein>
    <submittedName>
        <fullName evidence="2">Uncharacterized protein</fullName>
    </submittedName>
</protein>
<dbReference type="OrthoDB" id="3557967at2759"/>
<evidence type="ECO:0000313" key="3">
    <source>
        <dbReference type="Proteomes" id="UP000235371"/>
    </source>
</evidence>
<feature type="region of interest" description="Disordered" evidence="1">
    <location>
        <begin position="135"/>
        <end position="175"/>
    </location>
</feature>
<accession>A0A2J6THR5</accession>
<dbReference type="Proteomes" id="UP000235371">
    <property type="component" value="Unassembled WGS sequence"/>
</dbReference>
<dbReference type="RefSeq" id="XP_024739445.1">
    <property type="nucleotide sequence ID" value="XM_024882801.1"/>
</dbReference>
<dbReference type="EMBL" id="KZ613783">
    <property type="protein sequence ID" value="PMD62541.1"/>
    <property type="molecule type" value="Genomic_DNA"/>
</dbReference>
<dbReference type="InParanoid" id="A0A2J6THR5"/>
<gene>
    <name evidence="2" type="ORF">K444DRAFT_627466</name>
</gene>
<feature type="compositionally biased region" description="Basic and acidic residues" evidence="1">
    <location>
        <begin position="138"/>
        <end position="148"/>
    </location>
</feature>
<evidence type="ECO:0000313" key="2">
    <source>
        <dbReference type="EMBL" id="PMD62541.1"/>
    </source>
</evidence>
<name>A0A2J6THR5_9HELO</name>
<keyword evidence="3" id="KW-1185">Reference proteome</keyword>
<dbReference type="GeneID" id="36590878"/>
<dbReference type="AlphaFoldDB" id="A0A2J6THR5"/>
<sequence length="175" mass="20071">MGQWTNQKNQAGPLSPGAVIYGEIAQLSRLAQQHAAKFNHTADILTSFGPHLGLFFADAFRLNRYRWSNLPTDLRDEIQKHVSLHGHGNQKLGRTIRSMMWLLMPWMGWIMQLRRGERFIRSQGDRRLPEELQSALAEGDRKEVDNKRCPQNTTKRKALADFYGPESIPESQSSN</sequence>